<name>A0AAU8ENJ6_9MICC</name>
<dbReference type="AlphaFoldDB" id="A0AAU8ENJ6"/>
<evidence type="ECO:0000256" key="1">
    <source>
        <dbReference type="SAM" id="Phobius"/>
    </source>
</evidence>
<dbReference type="PANTHER" id="PTHR37305:SF1">
    <property type="entry name" value="MEMBRANE PROTEIN"/>
    <property type="match status" value="1"/>
</dbReference>
<feature type="transmembrane region" description="Helical" evidence="1">
    <location>
        <begin position="132"/>
        <end position="158"/>
    </location>
</feature>
<dbReference type="PANTHER" id="PTHR37305">
    <property type="entry name" value="INTEGRAL MEMBRANE PROTEIN-RELATED"/>
    <property type="match status" value="1"/>
</dbReference>
<evidence type="ECO:0000313" key="2">
    <source>
        <dbReference type="EMBL" id="XCH10538.1"/>
    </source>
</evidence>
<proteinExistence type="predicted"/>
<feature type="transmembrane region" description="Helical" evidence="1">
    <location>
        <begin position="263"/>
        <end position="282"/>
    </location>
</feature>
<feature type="transmembrane region" description="Helical" evidence="1">
    <location>
        <begin position="178"/>
        <end position="200"/>
    </location>
</feature>
<protein>
    <submittedName>
        <fullName evidence="2">ABC transporter permease</fullName>
    </submittedName>
</protein>
<feature type="transmembrane region" description="Helical" evidence="1">
    <location>
        <begin position="78"/>
        <end position="101"/>
    </location>
</feature>
<organism evidence="2">
    <name type="scientific">Arthrobacter sp. K5</name>
    <dbReference type="NCBI Taxonomy" id="2839623"/>
    <lineage>
        <taxon>Bacteria</taxon>
        <taxon>Bacillati</taxon>
        <taxon>Actinomycetota</taxon>
        <taxon>Actinomycetes</taxon>
        <taxon>Micrococcales</taxon>
        <taxon>Micrococcaceae</taxon>
        <taxon>Arthrobacter</taxon>
    </lineage>
</organism>
<feature type="transmembrane region" description="Helical" evidence="1">
    <location>
        <begin position="207"/>
        <end position="225"/>
    </location>
</feature>
<feature type="transmembrane region" description="Helical" evidence="1">
    <location>
        <begin position="39"/>
        <end position="58"/>
    </location>
</feature>
<reference evidence="2" key="1">
    <citation type="submission" date="2024-06" db="EMBL/GenBank/DDBJ databases">
        <title>Biodegradation of dimethachlon by Arthrobacter sp. K5: mechanistic insights and ecological implications.</title>
        <authorList>
            <person name="Hu S."/>
            <person name="Lu P."/>
        </authorList>
    </citation>
    <scope>NUCLEOTIDE SEQUENCE</scope>
    <source>
        <strain evidence="2">K5</strain>
    </source>
</reference>
<dbReference type="Pfam" id="PF12730">
    <property type="entry name" value="ABC2_membrane_4"/>
    <property type="match status" value="1"/>
</dbReference>
<dbReference type="RefSeq" id="WP_353711106.1">
    <property type="nucleotide sequence ID" value="NZ_CP159279.1"/>
</dbReference>
<keyword evidence="1" id="KW-0812">Transmembrane</keyword>
<keyword evidence="1" id="KW-1133">Transmembrane helix</keyword>
<gene>
    <name evidence="2" type="ORF">ABRP34_17130</name>
</gene>
<dbReference type="EMBL" id="CP159279">
    <property type="protein sequence ID" value="XCH10538.1"/>
    <property type="molecule type" value="Genomic_DNA"/>
</dbReference>
<keyword evidence="1" id="KW-0472">Membrane</keyword>
<sequence>MQRLTVQNSPVAGTTRWPSSVSLLGSELKQLFRRRRTQAMLLALAAIPVVIAVVVRVSSAVPPGRGPAFLDRISQNGLFVAVTAMLVSVPLFLPLTIGVVAGDTIAGEAGLGTLRYLLVAPAGRVRLLLVKYAGAAVFCVSAPLAVALAGAGIGWALFPVGPVALLSGDLVEPDEALVRMLLIAAYQAVSLLGLSAIGLFLSTLTDVPVGAMAATIVLSVVSQVLDQLPQLEWLHPWLFTHYWFGFADLLRQPIGWDSFGDNALLQAGYIAVFGALAFGRFVSKDVLS</sequence>
<accession>A0AAU8ENJ6</accession>